<evidence type="ECO:0000313" key="5">
    <source>
        <dbReference type="Proteomes" id="UP000314987"/>
    </source>
</evidence>
<evidence type="ECO:0000313" key="4">
    <source>
        <dbReference type="Ensembl" id="ENSVURP00010021322.1"/>
    </source>
</evidence>
<dbReference type="PANTHER" id="PTHR13479:SF40">
    <property type="entry name" value="SMALL RIBOSOMAL SUBUNIT PROTEIN BS18M"/>
    <property type="match status" value="1"/>
</dbReference>
<dbReference type="GO" id="GO:0003735">
    <property type="term" value="F:structural constituent of ribosome"/>
    <property type="evidence" value="ECO:0007669"/>
    <property type="project" value="InterPro"/>
</dbReference>
<reference evidence="4" key="2">
    <citation type="submission" date="2025-05" db="UniProtKB">
        <authorList>
            <consortium name="Ensembl"/>
        </authorList>
    </citation>
    <scope>IDENTIFICATION</scope>
</reference>
<reference evidence="5" key="1">
    <citation type="submission" date="2018-12" db="EMBL/GenBank/DDBJ databases">
        <authorList>
            <person name="Yazar S."/>
        </authorList>
    </citation>
    <scope>NUCLEOTIDE SEQUENCE [LARGE SCALE GENOMIC DNA]</scope>
</reference>
<proteinExistence type="inferred from homology"/>
<keyword evidence="2" id="KW-0689">Ribosomal protein</keyword>
<accession>A0A4X2LK52</accession>
<dbReference type="Pfam" id="PF01084">
    <property type="entry name" value="Ribosomal_S18"/>
    <property type="match status" value="1"/>
</dbReference>
<dbReference type="Ensembl" id="ENSVURT00010024268.1">
    <property type="protein sequence ID" value="ENSVURP00010021314.1"/>
    <property type="gene ID" value="ENSVURG00010016309.1"/>
</dbReference>
<name>A0A4X2LK52_VOMUR</name>
<dbReference type="GeneTree" id="ENSGT00390000003791"/>
<dbReference type="STRING" id="29139.ENSVURP00010021314"/>
<dbReference type="Gene3D" id="4.10.640.10">
    <property type="entry name" value="Ribosomal protein S18"/>
    <property type="match status" value="1"/>
</dbReference>
<organism evidence="4 5">
    <name type="scientific">Vombatus ursinus</name>
    <name type="common">Common wombat</name>
    <dbReference type="NCBI Taxonomy" id="29139"/>
    <lineage>
        <taxon>Eukaryota</taxon>
        <taxon>Metazoa</taxon>
        <taxon>Chordata</taxon>
        <taxon>Craniata</taxon>
        <taxon>Vertebrata</taxon>
        <taxon>Euteleostomi</taxon>
        <taxon>Mammalia</taxon>
        <taxon>Metatheria</taxon>
        <taxon>Diprotodontia</taxon>
        <taxon>Vombatidae</taxon>
        <taxon>Vombatus</taxon>
    </lineage>
</organism>
<dbReference type="InterPro" id="IPR036870">
    <property type="entry name" value="Ribosomal_bS18_sf"/>
</dbReference>
<dbReference type="Proteomes" id="UP000314987">
    <property type="component" value="Unassembled WGS sequence"/>
</dbReference>
<sequence length="114" mass="12731">MVGALSSLALEREKLIMHLGSTCIGCASCRVQTALWSSCSQYKQLATNEDLPLLFQFVSPFTRNIYGRHVTGLCGKKQKEITKAIKQAQIMGLMSVTYKDPACLKHPKIHNIKY</sequence>
<dbReference type="GO" id="GO:0005763">
    <property type="term" value="C:mitochondrial small ribosomal subunit"/>
    <property type="evidence" value="ECO:0007669"/>
    <property type="project" value="TreeGrafter"/>
</dbReference>
<keyword evidence="3" id="KW-0687">Ribonucleoprotein</keyword>
<keyword evidence="5" id="KW-1185">Reference proteome</keyword>
<dbReference type="PANTHER" id="PTHR13479">
    <property type="entry name" value="30S RIBOSOMAL PROTEIN S18"/>
    <property type="match status" value="1"/>
</dbReference>
<evidence type="ECO:0008006" key="6">
    <source>
        <dbReference type="Google" id="ProtNLM"/>
    </source>
</evidence>
<dbReference type="InterPro" id="IPR001648">
    <property type="entry name" value="Ribosomal_bS18"/>
</dbReference>
<dbReference type="SUPFAM" id="SSF46911">
    <property type="entry name" value="Ribosomal protein S18"/>
    <property type="match status" value="1"/>
</dbReference>
<protein>
    <recommendedName>
        <fullName evidence="6">Mitochondrial ribosomal protein S18C</fullName>
    </recommendedName>
</protein>
<evidence type="ECO:0000256" key="2">
    <source>
        <dbReference type="ARBA" id="ARBA00022980"/>
    </source>
</evidence>
<evidence type="ECO:0000256" key="1">
    <source>
        <dbReference type="ARBA" id="ARBA00005589"/>
    </source>
</evidence>
<comment type="similarity">
    <text evidence="1">Belongs to the bacterial ribosomal protein bS18 family.</text>
</comment>
<dbReference type="GO" id="GO:0032543">
    <property type="term" value="P:mitochondrial translation"/>
    <property type="evidence" value="ECO:0007669"/>
    <property type="project" value="TreeGrafter"/>
</dbReference>
<dbReference type="AlphaFoldDB" id="A0A4X2LK52"/>
<dbReference type="Ensembl" id="ENSVURT00010024276.1">
    <property type="protein sequence ID" value="ENSVURP00010021322.1"/>
    <property type="gene ID" value="ENSVURG00010016314.1"/>
</dbReference>
<dbReference type="GO" id="GO:0070181">
    <property type="term" value="F:small ribosomal subunit rRNA binding"/>
    <property type="evidence" value="ECO:0007669"/>
    <property type="project" value="TreeGrafter"/>
</dbReference>
<evidence type="ECO:0000256" key="3">
    <source>
        <dbReference type="ARBA" id="ARBA00023274"/>
    </source>
</evidence>